<evidence type="ECO:0000313" key="2">
    <source>
        <dbReference type="Proteomes" id="UP000611554"/>
    </source>
</evidence>
<comment type="caution">
    <text evidence="1">The sequence shown here is derived from an EMBL/GenBank/DDBJ whole genome shotgun (WGS) entry which is preliminary data.</text>
</comment>
<sequence>MIFSTQVGSFIPEFWSAQLQISMNANAVVSSNLCTNRDYDGDARSGSKVWINSLVDPTVSEYVGAPITTNRLQTNATELPIDQGDYFSFTLKDVERFQMIGELAATATAQAGQKLIEASDLFVGSQMLANAGAKDIAISIPAGTNAGDALYESIVDDIVTVLDENRIPEDGRFLVVTPRVKAMLLKSSRFIDASQYGSSEPIRNGVIGRFAGFTVQMSTNLPKTSGAYTSDIIAGHPMATTFAEQIEEVESLRDPEDFGSIIRGLHVYGAKVIRPEALATAKVTIAA</sequence>
<keyword evidence="2" id="KW-1185">Reference proteome</keyword>
<proteinExistence type="predicted"/>
<accession>A0ABQ2QJA8</accession>
<dbReference type="EMBL" id="BMQJ01000002">
    <property type="protein sequence ID" value="GGP84460.1"/>
    <property type="molecule type" value="Genomic_DNA"/>
</dbReference>
<name>A0ABQ2QJA8_9ACTN</name>
<dbReference type="RefSeq" id="WP_189245415.1">
    <property type="nucleotide sequence ID" value="NZ_BMQJ01000002.1"/>
</dbReference>
<reference evidence="2" key="1">
    <citation type="journal article" date="2019" name="Int. J. Syst. Evol. Microbiol.">
        <title>The Global Catalogue of Microorganisms (GCM) 10K type strain sequencing project: providing services to taxonomists for standard genome sequencing and annotation.</title>
        <authorList>
            <consortium name="The Broad Institute Genomics Platform"/>
            <consortium name="The Broad Institute Genome Sequencing Center for Infectious Disease"/>
            <person name="Wu L."/>
            <person name="Ma J."/>
        </authorList>
    </citation>
    <scope>NUCLEOTIDE SEQUENCE [LARGE SCALE GENOMIC DNA]</scope>
    <source>
        <strain evidence="2">JCM 3115</strain>
    </source>
</reference>
<dbReference type="Proteomes" id="UP000611554">
    <property type="component" value="Unassembled WGS sequence"/>
</dbReference>
<evidence type="ECO:0000313" key="1">
    <source>
        <dbReference type="EMBL" id="GGP84460.1"/>
    </source>
</evidence>
<organism evidence="1 2">
    <name type="scientific">Streptosporangium pseudovulgare</name>
    <dbReference type="NCBI Taxonomy" id="35765"/>
    <lineage>
        <taxon>Bacteria</taxon>
        <taxon>Bacillati</taxon>
        <taxon>Actinomycetota</taxon>
        <taxon>Actinomycetes</taxon>
        <taxon>Streptosporangiales</taxon>
        <taxon>Streptosporangiaceae</taxon>
        <taxon>Streptosporangium</taxon>
    </lineage>
</organism>
<protein>
    <submittedName>
        <fullName evidence="1">Bacteriophage protein</fullName>
    </submittedName>
</protein>
<dbReference type="Pfam" id="PF25209">
    <property type="entry name" value="Phage_capsid_4"/>
    <property type="match status" value="1"/>
</dbReference>
<dbReference type="SUPFAM" id="SSF56563">
    <property type="entry name" value="Major capsid protein gp5"/>
    <property type="match status" value="1"/>
</dbReference>
<gene>
    <name evidence="1" type="ORF">GCM10010140_11960</name>
</gene>